<evidence type="ECO:0000256" key="6">
    <source>
        <dbReference type="ARBA" id="ARBA00024207"/>
    </source>
</evidence>
<evidence type="ECO:0000256" key="3">
    <source>
        <dbReference type="ARBA" id="ARBA00022722"/>
    </source>
</evidence>
<dbReference type="InterPro" id="IPR037038">
    <property type="entry name" value="HepT-like_sf"/>
</dbReference>
<organism evidence="7 8">
    <name type="scientific">Methanoregula formicica (strain DSM 22288 / NBRC 105244 / SMSP)</name>
    <dbReference type="NCBI Taxonomy" id="593750"/>
    <lineage>
        <taxon>Archaea</taxon>
        <taxon>Methanobacteriati</taxon>
        <taxon>Methanobacteriota</taxon>
        <taxon>Stenosarchaea group</taxon>
        <taxon>Methanomicrobia</taxon>
        <taxon>Methanomicrobiales</taxon>
        <taxon>Methanoregulaceae</taxon>
        <taxon>Methanoregula</taxon>
    </lineage>
</organism>
<dbReference type="KEGG" id="mfo:Metfor_1991"/>
<keyword evidence="8" id="KW-1185">Reference proteome</keyword>
<dbReference type="PANTHER" id="PTHR34139">
    <property type="entry name" value="UPF0331 PROTEIN MJ0127"/>
    <property type="match status" value="1"/>
</dbReference>
<protein>
    <recommendedName>
        <fullName evidence="9">DUF86 domain-containing protein</fullName>
    </recommendedName>
</protein>
<dbReference type="InterPro" id="IPR051813">
    <property type="entry name" value="HepT_RNase_toxin"/>
</dbReference>
<evidence type="ECO:0000313" key="7">
    <source>
        <dbReference type="EMBL" id="AGB03005.1"/>
    </source>
</evidence>
<comment type="similarity">
    <text evidence="6">Belongs to the HepT RNase toxin family.</text>
</comment>
<keyword evidence="5" id="KW-0378">Hydrolase</keyword>
<dbReference type="InterPro" id="IPR008201">
    <property type="entry name" value="HepT-like"/>
</dbReference>
<keyword evidence="4" id="KW-0547">Nucleotide-binding</keyword>
<dbReference type="AlphaFoldDB" id="L0HG52"/>
<dbReference type="Gene3D" id="1.20.120.580">
    <property type="entry name" value="bsu32300-like"/>
    <property type="match status" value="1"/>
</dbReference>
<evidence type="ECO:0000256" key="5">
    <source>
        <dbReference type="ARBA" id="ARBA00022801"/>
    </source>
</evidence>
<dbReference type="eggNOG" id="arCOG05024">
    <property type="taxonomic scope" value="Archaea"/>
</dbReference>
<dbReference type="GO" id="GO:0000166">
    <property type="term" value="F:nucleotide binding"/>
    <property type="evidence" value="ECO:0007669"/>
    <property type="project" value="UniProtKB-KW"/>
</dbReference>
<dbReference type="GO" id="GO:0110001">
    <property type="term" value="C:toxin-antitoxin complex"/>
    <property type="evidence" value="ECO:0007669"/>
    <property type="project" value="InterPro"/>
</dbReference>
<accession>L0HG52</accession>
<name>L0HG52_METFS</name>
<dbReference type="GO" id="GO:0016787">
    <property type="term" value="F:hydrolase activity"/>
    <property type="evidence" value="ECO:0007669"/>
    <property type="project" value="UniProtKB-KW"/>
</dbReference>
<evidence type="ECO:0008006" key="9">
    <source>
        <dbReference type="Google" id="ProtNLM"/>
    </source>
</evidence>
<proteinExistence type="inferred from homology"/>
<dbReference type="EMBL" id="CP003167">
    <property type="protein sequence ID" value="AGB03005.1"/>
    <property type="molecule type" value="Genomic_DNA"/>
</dbReference>
<keyword evidence="2" id="KW-1277">Toxin-antitoxin system</keyword>
<dbReference type="RefSeq" id="WP_015285968.1">
    <property type="nucleotide sequence ID" value="NC_019943.1"/>
</dbReference>
<dbReference type="Pfam" id="PF01934">
    <property type="entry name" value="HepT-like"/>
    <property type="match status" value="1"/>
</dbReference>
<dbReference type="Proteomes" id="UP000010824">
    <property type="component" value="Chromosome"/>
</dbReference>
<evidence type="ECO:0000256" key="2">
    <source>
        <dbReference type="ARBA" id="ARBA00022649"/>
    </source>
</evidence>
<sequence length="113" mass="12803">MLPHETKKYFFDIAEACDLIAQFTAGKTFADYQNDPLLRSAVERQFEIAGEALCQAIRRDANVAELISNSSRIISFRNRLIHGYSTISDNVVWGVVETNLPQLTREVKALLEK</sequence>
<evidence type="ECO:0000256" key="4">
    <source>
        <dbReference type="ARBA" id="ARBA00022741"/>
    </source>
</evidence>
<dbReference type="InParanoid" id="L0HG52"/>
<gene>
    <name evidence="7" type="ordered locus">Metfor_1991</name>
</gene>
<reference evidence="8" key="1">
    <citation type="submission" date="2011-12" db="EMBL/GenBank/DDBJ databases">
        <title>Complete sequence of Methanoregula formicicum SMSP.</title>
        <authorList>
            <person name="Lucas S."/>
            <person name="Han J."/>
            <person name="Lapidus A."/>
            <person name="Cheng J.-F."/>
            <person name="Goodwin L."/>
            <person name="Pitluck S."/>
            <person name="Peters L."/>
            <person name="Ovchinnikova G."/>
            <person name="Teshima H."/>
            <person name="Detter J.C."/>
            <person name="Han C."/>
            <person name="Tapia R."/>
            <person name="Land M."/>
            <person name="Hauser L."/>
            <person name="Kyrpides N."/>
            <person name="Ivanova N."/>
            <person name="Pagani I."/>
            <person name="Imachi H."/>
            <person name="Tamaki H."/>
            <person name="Sekiguchi Y."/>
            <person name="Kamagata Y."/>
            <person name="Cadillo-Quiroz H."/>
            <person name="Zinder S."/>
            <person name="Liu W.-T."/>
            <person name="Woyke T."/>
        </authorList>
    </citation>
    <scope>NUCLEOTIDE SEQUENCE [LARGE SCALE GENOMIC DNA]</scope>
    <source>
        <strain evidence="8">DSM 22288 / NBRC 105244 / SMSP</strain>
    </source>
</reference>
<dbReference type="GO" id="GO:0004540">
    <property type="term" value="F:RNA nuclease activity"/>
    <property type="evidence" value="ECO:0007669"/>
    <property type="project" value="InterPro"/>
</dbReference>
<dbReference type="GeneID" id="14309384"/>
<evidence type="ECO:0000256" key="1">
    <source>
        <dbReference type="ARBA" id="ARBA00022553"/>
    </source>
</evidence>
<keyword evidence="1" id="KW-0597">Phosphoprotein</keyword>
<dbReference type="PANTHER" id="PTHR34139:SF1">
    <property type="entry name" value="RNASE MJ1380-RELATED"/>
    <property type="match status" value="1"/>
</dbReference>
<reference evidence="7 8" key="2">
    <citation type="journal article" date="2014" name="Genome Announc.">
        <title>Complete Genome Sequence of Methanoregula formicica SMSPT, a Mesophilic Hydrogenotrophic Methanogen Isolated from a Methanogenic Upflow Anaerobic Sludge Blanket Reactor.</title>
        <authorList>
            <person name="Yamamoto K."/>
            <person name="Tamaki H."/>
            <person name="Cadillo-Quiroz H."/>
            <person name="Imachi H."/>
            <person name="Kyrpides N."/>
            <person name="Woyke T."/>
            <person name="Goodwin L."/>
            <person name="Zinder S.H."/>
            <person name="Kamagata Y."/>
            <person name="Liu W.T."/>
        </authorList>
    </citation>
    <scope>NUCLEOTIDE SEQUENCE [LARGE SCALE GENOMIC DNA]</scope>
    <source>
        <strain evidence="8">DSM 22288 / NBRC 105244 / SMSP</strain>
    </source>
</reference>
<keyword evidence="3" id="KW-0540">Nuclease</keyword>
<dbReference type="OrthoDB" id="106607at2157"/>
<dbReference type="STRING" id="593750.Metfor_1991"/>
<evidence type="ECO:0000313" key="8">
    <source>
        <dbReference type="Proteomes" id="UP000010824"/>
    </source>
</evidence>
<dbReference type="HOGENOM" id="CLU_142825_3_2_2"/>